<evidence type="ECO:0000256" key="1">
    <source>
        <dbReference type="ARBA" id="ARBA00004623"/>
    </source>
</evidence>
<dbReference type="Gene3D" id="1.10.246.190">
    <property type="entry name" value="Autophagy protein Apg5, helix rich domain"/>
    <property type="match status" value="1"/>
</dbReference>
<dbReference type="GO" id="GO:0034727">
    <property type="term" value="P:piecemeal microautophagy of the nucleus"/>
    <property type="evidence" value="ECO:0007669"/>
    <property type="project" value="TreeGrafter"/>
</dbReference>
<comment type="subcellular location">
    <subcellularLocation>
        <location evidence="1 6">Preautophagosomal structure membrane</location>
        <topology evidence="1 6">Peripheral membrane protein</topology>
    </subcellularLocation>
</comment>
<feature type="domain" description="Autophagy protein ATG5 UblA" evidence="9">
    <location>
        <begin position="13"/>
        <end position="116"/>
    </location>
</feature>
<feature type="domain" description="Autophagy protein ATG5 UblB" evidence="7">
    <location>
        <begin position="196"/>
        <end position="284"/>
    </location>
</feature>
<dbReference type="InterPro" id="IPR007239">
    <property type="entry name" value="Atg5"/>
</dbReference>
<dbReference type="AlphaFoldDB" id="A0A1D2VIU3"/>
<dbReference type="Gene3D" id="3.10.20.90">
    <property type="entry name" value="Phosphatidylinositol 3-kinase Catalytic Subunit, Chain A, domain 1"/>
    <property type="match status" value="1"/>
</dbReference>
<dbReference type="Pfam" id="PF04106">
    <property type="entry name" value="ATG5_UblB"/>
    <property type="match status" value="1"/>
</dbReference>
<comment type="subunit">
    <text evidence="6">Conjugated with ATG12.</text>
</comment>
<dbReference type="PANTHER" id="PTHR13040">
    <property type="entry name" value="AUTOPHAGY PROTEIN 5"/>
    <property type="match status" value="1"/>
</dbReference>
<keyword evidence="11" id="KW-1185">Reference proteome</keyword>
<dbReference type="PANTHER" id="PTHR13040:SF2">
    <property type="entry name" value="AUTOPHAGY PROTEIN 5"/>
    <property type="match status" value="1"/>
</dbReference>
<evidence type="ECO:0000256" key="5">
    <source>
        <dbReference type="ARBA" id="ARBA00023006"/>
    </source>
</evidence>
<proteinExistence type="inferred from homology"/>
<accession>A0A1D2VIU3</accession>
<evidence type="ECO:0000313" key="11">
    <source>
        <dbReference type="Proteomes" id="UP000095038"/>
    </source>
</evidence>
<dbReference type="GO" id="GO:0019776">
    <property type="term" value="F:Atg8-family ligase activity"/>
    <property type="evidence" value="ECO:0007669"/>
    <property type="project" value="TreeGrafter"/>
</dbReference>
<dbReference type="GeneID" id="30964096"/>
<dbReference type="GO" id="GO:0006995">
    <property type="term" value="P:cellular response to nitrogen starvation"/>
    <property type="evidence" value="ECO:0007669"/>
    <property type="project" value="TreeGrafter"/>
</dbReference>
<name>A0A1D2VIU3_9ASCO</name>
<dbReference type="GO" id="GO:0034045">
    <property type="term" value="C:phagophore assembly site membrane"/>
    <property type="evidence" value="ECO:0007669"/>
    <property type="project" value="UniProtKB-SubCell"/>
</dbReference>
<dbReference type="RefSeq" id="XP_020047848.1">
    <property type="nucleotide sequence ID" value="XM_020190460.1"/>
</dbReference>
<dbReference type="Pfam" id="PF20637">
    <property type="entry name" value="ATG5_HBR"/>
    <property type="match status" value="1"/>
</dbReference>
<comment type="function">
    <text evidence="6">Involved in cytoplasm to vacuole transport (Cvt) and autophagic vesicle formation.</text>
</comment>
<keyword evidence="6" id="KW-0813">Transport</keyword>
<dbReference type="GO" id="GO:0044233">
    <property type="term" value="C:mitochondria-associated endoplasmic reticulum membrane contact site"/>
    <property type="evidence" value="ECO:0007669"/>
    <property type="project" value="TreeGrafter"/>
</dbReference>
<keyword evidence="6" id="KW-0472">Membrane</keyword>
<dbReference type="InterPro" id="IPR048940">
    <property type="entry name" value="ATG5_HBR"/>
</dbReference>
<dbReference type="EMBL" id="KV454479">
    <property type="protein sequence ID" value="ODV61541.1"/>
    <property type="molecule type" value="Genomic_DNA"/>
</dbReference>
<dbReference type="OrthoDB" id="272162at2759"/>
<keyword evidence="5 6" id="KW-0072">Autophagy</keyword>
<dbReference type="GO" id="GO:0034274">
    <property type="term" value="C:Atg12-Atg5-Atg16 complex"/>
    <property type="evidence" value="ECO:0007669"/>
    <property type="project" value="TreeGrafter"/>
</dbReference>
<comment type="similarity">
    <text evidence="2 6">Belongs to the ATG5 family.</text>
</comment>
<evidence type="ECO:0000256" key="3">
    <source>
        <dbReference type="ARBA" id="ARBA00022499"/>
    </source>
</evidence>
<protein>
    <recommendedName>
        <fullName evidence="6">Autophagy protein 5</fullName>
    </recommendedName>
</protein>
<evidence type="ECO:0000259" key="8">
    <source>
        <dbReference type="Pfam" id="PF20637"/>
    </source>
</evidence>
<dbReference type="InterPro" id="IPR048318">
    <property type="entry name" value="ATG5_UblB"/>
</dbReference>
<evidence type="ECO:0000313" key="10">
    <source>
        <dbReference type="EMBL" id="ODV61541.1"/>
    </source>
</evidence>
<evidence type="ECO:0000256" key="6">
    <source>
        <dbReference type="RuleBase" id="RU361202"/>
    </source>
</evidence>
<dbReference type="Proteomes" id="UP000095038">
    <property type="component" value="Unassembled WGS sequence"/>
</dbReference>
<sequence>MLSSTDLDVIDRIWKGTIKISVRLSPLDLNIHHHKSPVYYLTAKRNSFLPLYYDDFLKFFKPYLNFATEQTFERLKLNLWLEFEDIPIKWNYPIGLLYDYLGLDLNAHVWNLKIHFNNYPTDFLIPQIKLDFMEKFWVNQIKEACYIQHSSAKPIMSLSTVDSSSLWESVKAHDFSQFNSIFYKKILPPVSTDLKHVPVKVYLPYSSSNFILQELVEPKDPETNLKITIKDVLNKWLPDLFSKNDPNYKYAFPLIQGIIVPGNVPICELYYLMTYLDGFLHICILMNS</sequence>
<keyword evidence="4 6" id="KW-0832">Ubl conjugation</keyword>
<dbReference type="InterPro" id="IPR048939">
    <property type="entry name" value="ATG5_UblA"/>
</dbReference>
<dbReference type="FunCoup" id="A0A1D2VIU3">
    <property type="interactions" value="330"/>
</dbReference>
<dbReference type="InterPro" id="IPR042526">
    <property type="entry name" value="Atg5_HR"/>
</dbReference>
<reference evidence="11" key="1">
    <citation type="submission" date="2016-05" db="EMBL/GenBank/DDBJ databases">
        <title>Comparative genomics of biotechnologically important yeasts.</title>
        <authorList>
            <consortium name="DOE Joint Genome Institute"/>
            <person name="Riley R."/>
            <person name="Haridas S."/>
            <person name="Wolfe K.H."/>
            <person name="Lopes M.R."/>
            <person name="Hittinger C.T."/>
            <person name="Goker M."/>
            <person name="Salamov A."/>
            <person name="Wisecaver J."/>
            <person name="Long T.M."/>
            <person name="Aerts A.L."/>
            <person name="Barry K."/>
            <person name="Choi C."/>
            <person name="Clum A."/>
            <person name="Coughlan A.Y."/>
            <person name="Deshpande S."/>
            <person name="Douglass A.P."/>
            <person name="Hanson S.J."/>
            <person name="Klenk H.-P."/>
            <person name="Labutti K."/>
            <person name="Lapidus A."/>
            <person name="Lindquist E."/>
            <person name="Lipzen A."/>
            <person name="Meier-Kolthoff J.P."/>
            <person name="Ohm R.A."/>
            <person name="Otillar R.P."/>
            <person name="Pangilinan J."/>
            <person name="Peng Y."/>
            <person name="Rokas A."/>
            <person name="Rosa C.A."/>
            <person name="Scheuner C."/>
            <person name="Sibirny A.A."/>
            <person name="Slot J.C."/>
            <person name="Stielow J.B."/>
            <person name="Sun H."/>
            <person name="Kurtzman C.P."/>
            <person name="Blackwell M."/>
            <person name="Grigoriev I.V."/>
            <person name="Jeffries T.W."/>
        </authorList>
    </citation>
    <scope>NUCLEOTIDE SEQUENCE [LARGE SCALE GENOMIC DNA]</scope>
    <source>
        <strain evidence="11">DSM 1968</strain>
    </source>
</reference>
<dbReference type="STRING" id="1344418.A0A1D2VIU3"/>
<keyword evidence="3 6" id="KW-1017">Isopeptide bond</keyword>
<dbReference type="GO" id="GO:0005776">
    <property type="term" value="C:autophagosome"/>
    <property type="evidence" value="ECO:0007669"/>
    <property type="project" value="TreeGrafter"/>
</dbReference>
<feature type="domain" description="Autophagy protein ATG5 alpha-helical bundle region" evidence="8">
    <location>
        <begin position="131"/>
        <end position="184"/>
    </location>
</feature>
<evidence type="ECO:0000259" key="9">
    <source>
        <dbReference type="Pfam" id="PF20638"/>
    </source>
</evidence>
<dbReference type="Pfam" id="PF20638">
    <property type="entry name" value="ATG5_UblA"/>
    <property type="match status" value="1"/>
</dbReference>
<dbReference type="GO" id="GO:0000422">
    <property type="term" value="P:autophagy of mitochondrion"/>
    <property type="evidence" value="ECO:0007669"/>
    <property type="project" value="TreeGrafter"/>
</dbReference>
<gene>
    <name evidence="10" type="ORF">ASCRUDRAFT_33738</name>
</gene>
<organism evidence="10 11">
    <name type="scientific">Ascoidea rubescens DSM 1968</name>
    <dbReference type="NCBI Taxonomy" id="1344418"/>
    <lineage>
        <taxon>Eukaryota</taxon>
        <taxon>Fungi</taxon>
        <taxon>Dikarya</taxon>
        <taxon>Ascomycota</taxon>
        <taxon>Saccharomycotina</taxon>
        <taxon>Saccharomycetes</taxon>
        <taxon>Ascoideaceae</taxon>
        <taxon>Ascoidea</taxon>
    </lineage>
</organism>
<dbReference type="Gene3D" id="3.10.20.620">
    <property type="match status" value="1"/>
</dbReference>
<dbReference type="GO" id="GO:0061908">
    <property type="term" value="C:phagophore"/>
    <property type="evidence" value="ECO:0007669"/>
    <property type="project" value="TreeGrafter"/>
</dbReference>
<dbReference type="InParanoid" id="A0A1D2VIU3"/>
<evidence type="ECO:0000256" key="2">
    <source>
        <dbReference type="ARBA" id="ARBA00006910"/>
    </source>
</evidence>
<evidence type="ECO:0000259" key="7">
    <source>
        <dbReference type="Pfam" id="PF04106"/>
    </source>
</evidence>
<dbReference type="InterPro" id="IPR042527">
    <property type="entry name" value="Atg5_UblA_dom_sf"/>
</dbReference>
<evidence type="ECO:0000256" key="4">
    <source>
        <dbReference type="ARBA" id="ARBA00022843"/>
    </source>
</evidence>